<dbReference type="RefSeq" id="WP_074888627.1">
    <property type="nucleotide sequence ID" value="NZ_FOXO01000016.1"/>
</dbReference>
<feature type="domain" description="AAA-ATPase-like" evidence="1">
    <location>
        <begin position="18"/>
        <end position="210"/>
    </location>
</feature>
<dbReference type="Pfam" id="PF08011">
    <property type="entry name" value="PDDEXK_9"/>
    <property type="match status" value="1"/>
</dbReference>
<gene>
    <name evidence="2" type="ORF">SAMN04487928_11646</name>
</gene>
<dbReference type="InterPro" id="IPR018631">
    <property type="entry name" value="AAA-ATPase-like_dom"/>
</dbReference>
<name>A0A1I5VAP9_9FIRM</name>
<dbReference type="OrthoDB" id="1650748at2"/>
<evidence type="ECO:0000259" key="1">
    <source>
        <dbReference type="Pfam" id="PF09820"/>
    </source>
</evidence>
<dbReference type="SUPFAM" id="SSF52540">
    <property type="entry name" value="P-loop containing nucleoside triphosphate hydrolases"/>
    <property type="match status" value="1"/>
</dbReference>
<dbReference type="Gene3D" id="3.40.50.300">
    <property type="entry name" value="P-loop containing nucleotide triphosphate hydrolases"/>
    <property type="match status" value="1"/>
</dbReference>
<dbReference type="PANTHER" id="PTHR34825">
    <property type="entry name" value="CONSERVED PROTEIN, WITH A WEAK D-GALACTARATE DEHYDRATASE/ALTRONATE HYDROLASE DOMAIN"/>
    <property type="match status" value="1"/>
</dbReference>
<accession>A0A1I5VAP9</accession>
<evidence type="ECO:0000313" key="2">
    <source>
        <dbReference type="EMBL" id="SFQ04417.1"/>
    </source>
</evidence>
<organism evidence="2 3">
    <name type="scientific">Butyrivibrio proteoclasticus</name>
    <dbReference type="NCBI Taxonomy" id="43305"/>
    <lineage>
        <taxon>Bacteria</taxon>
        <taxon>Bacillati</taxon>
        <taxon>Bacillota</taxon>
        <taxon>Clostridia</taxon>
        <taxon>Lachnospirales</taxon>
        <taxon>Lachnospiraceae</taxon>
        <taxon>Butyrivibrio</taxon>
    </lineage>
</organism>
<dbReference type="AlphaFoldDB" id="A0A1I5VAP9"/>
<keyword evidence="3" id="KW-1185">Reference proteome</keyword>
<protein>
    <submittedName>
        <fullName evidence="2">PD-(D/E)XK nuclease superfamily protein</fullName>
    </submittedName>
</protein>
<proteinExistence type="predicted"/>
<dbReference type="EMBL" id="FOXO01000016">
    <property type="protein sequence ID" value="SFQ04417.1"/>
    <property type="molecule type" value="Genomic_DNA"/>
</dbReference>
<dbReference type="InterPro" id="IPR012547">
    <property type="entry name" value="PDDEXK_9"/>
</dbReference>
<sequence length="555" mass="63827">MGQFLNPGKESYLEAVNSQIYIDKSEMIAYLNTLVKTKQKYVSVSRPRRFGKTMAVDMICAYYDREADSRELFSNLKLADANGEFGNLAWDAYLGKFDVLRIVMTKFTRNKNNFDEALDAMQKLVSREIKKKYPNVDYFDSEDMIQTIEDVYAETGQQFIIVIDEWDAVFREFPFDKEGQENYLNYLRDLFKDKSYIALAYMTGILPIKKYGKHSALNMFTEYSMMFPRQLAKYTGFTKAEVMDLCKSYGRDYETIKEWYDGYEVSDVIPPDPNHEELKATGKTLEGIKHSLYSPLSVVEAVGTGLVKDYWNKTETYEALADYIVKDYDGLKEAVTLLMDGARLHVDTSTYQNDMTTFTSKDDVLSLLIHLGYLGYDDAASEVYIPNKEILDEFKTSTKGSEWVGSFKAFEVSQELLKATWDKDSIKVAELIEQVHDLTGNKTYNDESALSYAIQYAYYAAQKYYTMILELDTGKGYADIAFIPSPLYPNKPAMVVELKYNKDVETALSQIKRRNYPSRLEHYKGNILLVGINYDRDVPSTSEGFKHHSCIIETV</sequence>
<evidence type="ECO:0000313" key="3">
    <source>
        <dbReference type="Proteomes" id="UP000182624"/>
    </source>
</evidence>
<reference evidence="3" key="1">
    <citation type="submission" date="2016-10" db="EMBL/GenBank/DDBJ databases">
        <authorList>
            <person name="Varghese N."/>
            <person name="Submissions S."/>
        </authorList>
    </citation>
    <scope>NUCLEOTIDE SEQUENCE [LARGE SCALE GENOMIC DNA]</scope>
    <source>
        <strain evidence="3">P18</strain>
    </source>
</reference>
<dbReference type="InterPro" id="IPR027417">
    <property type="entry name" value="P-loop_NTPase"/>
</dbReference>
<dbReference type="Proteomes" id="UP000182624">
    <property type="component" value="Unassembled WGS sequence"/>
</dbReference>
<dbReference type="PANTHER" id="PTHR34825:SF1">
    <property type="entry name" value="AAA-ATPASE-LIKE DOMAIN-CONTAINING PROTEIN"/>
    <property type="match status" value="1"/>
</dbReference>
<dbReference type="Pfam" id="PF09820">
    <property type="entry name" value="AAA-ATPase_like"/>
    <property type="match status" value="1"/>
</dbReference>